<protein>
    <submittedName>
        <fullName evidence="2">Uncharacterized protein</fullName>
    </submittedName>
</protein>
<proteinExistence type="predicted"/>
<keyword evidence="3" id="KW-1185">Reference proteome</keyword>
<evidence type="ECO:0000313" key="1">
    <source>
        <dbReference type="EMBL" id="CNE24490.1"/>
    </source>
</evidence>
<dbReference type="Gene3D" id="1.20.910.10">
    <property type="entry name" value="Heme oxygenase-like"/>
    <property type="match status" value="1"/>
</dbReference>
<gene>
    <name evidence="1" type="ORF">ERS137967_01096</name>
    <name evidence="2" type="ORF">QVN42_05145</name>
</gene>
<dbReference type="SUPFAM" id="SSF48613">
    <property type="entry name" value="Heme oxygenase-like"/>
    <property type="match status" value="1"/>
</dbReference>
<accession>A0AAW7K3L7</accession>
<evidence type="ECO:0000313" key="4">
    <source>
        <dbReference type="Proteomes" id="UP001167864"/>
    </source>
</evidence>
<dbReference type="InterPro" id="IPR016084">
    <property type="entry name" value="Haem_Oase-like_multi-hlx"/>
</dbReference>
<dbReference type="EMBL" id="CPYD01000003">
    <property type="protein sequence ID" value="CNE24490.1"/>
    <property type="molecule type" value="Genomic_DNA"/>
</dbReference>
<dbReference type="AlphaFoldDB" id="A0AAW7K3L7"/>
<organism evidence="2 4">
    <name type="scientific">Yersinia nurmii</name>
    <dbReference type="NCBI Taxonomy" id="685706"/>
    <lineage>
        <taxon>Bacteria</taxon>
        <taxon>Pseudomonadati</taxon>
        <taxon>Pseudomonadota</taxon>
        <taxon>Gammaproteobacteria</taxon>
        <taxon>Enterobacterales</taxon>
        <taxon>Yersiniaceae</taxon>
        <taxon>Yersinia</taxon>
    </lineage>
</organism>
<dbReference type="RefSeq" id="WP_049597281.1">
    <property type="nucleotide sequence ID" value="NZ_CPYD01000003.1"/>
</dbReference>
<comment type="caution">
    <text evidence="2">The sequence shown here is derived from an EMBL/GenBank/DDBJ whole genome shotgun (WGS) entry which is preliminary data.</text>
</comment>
<dbReference type="Proteomes" id="UP000040578">
    <property type="component" value="Unassembled WGS sequence"/>
</dbReference>
<dbReference type="EMBL" id="JAUEHU010000004">
    <property type="protein sequence ID" value="MDN0086789.1"/>
    <property type="molecule type" value="Genomic_DNA"/>
</dbReference>
<evidence type="ECO:0000313" key="2">
    <source>
        <dbReference type="EMBL" id="MDN0086789.1"/>
    </source>
</evidence>
<reference evidence="2" key="2">
    <citation type="submission" date="2023-06" db="EMBL/GenBank/DDBJ databases">
        <authorList>
            <person name="Polev D.E."/>
            <person name="Saitova A.T."/>
            <person name="Bogumilchik E.A."/>
            <person name="Kokorina G.I."/>
            <person name="Voskresenskaia E.A."/>
        </authorList>
    </citation>
    <scope>NUCLEOTIDE SEQUENCE</scope>
    <source>
        <strain evidence="2">2145 StPb PI</strain>
    </source>
</reference>
<reference evidence="1 3" key="1">
    <citation type="submission" date="2015-03" db="EMBL/GenBank/DDBJ databases">
        <authorList>
            <consortium name="Pathogen Informatics"/>
            <person name="Murphy D."/>
        </authorList>
    </citation>
    <scope>NUCLEOTIDE SEQUENCE [LARGE SCALE GENOMIC DNA]</scope>
    <source>
        <strain evidence="3">type strain: CIP110231</strain>
        <strain evidence="1">Type strain: CIP110231</strain>
    </source>
</reference>
<dbReference type="Proteomes" id="UP001167864">
    <property type="component" value="Unassembled WGS sequence"/>
</dbReference>
<evidence type="ECO:0000313" key="3">
    <source>
        <dbReference type="Proteomes" id="UP000040578"/>
    </source>
</evidence>
<name>A0AAW7K3L7_9GAMM</name>
<sequence length="326" mass="37621">MLLKNSVVVEYPRERVLRLTSRLQVVELVHNDINAFFAEILSRNRDPESALTETGCSADFNRDFMAFLHKNVLLYAIPIDADYITAADAAELISNELNHWADMLYFDPFWSTMENPTTATDLNTLYAWAIENYHHTHSVIRHLGVALSHTQNKLVVDKLITHLSEEWDHPYLFKLSAIRFRRAYQLPALEETLLPLPCTQSLCTLLQFAARRSFFAYKSCVAVLENTARRVNETRSFYRNIAVQNALDYSVVEPFVIHAETDENYDHLNSLSQFSAHSPLLAIACVEEALRLAYRFAEALHLWQRHMMDLYLTHPLGEGHRTRQPA</sequence>